<keyword evidence="3" id="KW-1185">Reference proteome</keyword>
<feature type="transmembrane region" description="Helical" evidence="1">
    <location>
        <begin position="32"/>
        <end position="53"/>
    </location>
</feature>
<dbReference type="RefSeq" id="WP_267945277.1">
    <property type="nucleotide sequence ID" value="NZ_JBEQNA010000015.1"/>
</dbReference>
<protein>
    <submittedName>
        <fullName evidence="2">Histidine kinase</fullName>
    </submittedName>
</protein>
<dbReference type="EMBL" id="JBEQNB010000020">
    <property type="protein sequence ID" value="MES0837709.1"/>
    <property type="molecule type" value="Genomic_DNA"/>
</dbReference>
<evidence type="ECO:0000313" key="2">
    <source>
        <dbReference type="EMBL" id="MES0837709.1"/>
    </source>
</evidence>
<proteinExistence type="predicted"/>
<dbReference type="GO" id="GO:0016301">
    <property type="term" value="F:kinase activity"/>
    <property type="evidence" value="ECO:0007669"/>
    <property type="project" value="UniProtKB-KW"/>
</dbReference>
<keyword evidence="1" id="KW-1133">Transmembrane helix</keyword>
<reference evidence="2 3" key="1">
    <citation type="submission" date="2024-06" db="EMBL/GenBank/DDBJ databases">
        <authorList>
            <person name="Bataeva Y.V."/>
            <person name="Grigorian L.N."/>
            <person name="Solomentsev V.I."/>
        </authorList>
    </citation>
    <scope>NUCLEOTIDE SEQUENCE [LARGE SCALE GENOMIC DNA]</scope>
    <source>
        <strain evidence="3">SCPM-O-B-12605 (RCAM04882)</strain>
    </source>
</reference>
<name>A0ABV2A3E6_9ACTN</name>
<evidence type="ECO:0000313" key="3">
    <source>
        <dbReference type="Proteomes" id="UP001432401"/>
    </source>
</evidence>
<organism evidence="2 3">
    <name type="scientific">Nocardiopsis tropica</name>
    <dbReference type="NCBI Taxonomy" id="109330"/>
    <lineage>
        <taxon>Bacteria</taxon>
        <taxon>Bacillati</taxon>
        <taxon>Actinomycetota</taxon>
        <taxon>Actinomycetes</taxon>
        <taxon>Streptosporangiales</taxon>
        <taxon>Nocardiopsidaceae</taxon>
        <taxon>Nocardiopsis</taxon>
    </lineage>
</organism>
<keyword evidence="2" id="KW-0808">Transferase</keyword>
<keyword evidence="2" id="KW-0418">Kinase</keyword>
<comment type="caution">
    <text evidence="2">The sequence shown here is derived from an EMBL/GenBank/DDBJ whole genome shotgun (WGS) entry which is preliminary data.</text>
</comment>
<gene>
    <name evidence="2" type="ORF">ABUK86_28325</name>
</gene>
<dbReference type="Proteomes" id="UP001432401">
    <property type="component" value="Unassembled WGS sequence"/>
</dbReference>
<accession>A0ABV2A3E6</accession>
<evidence type="ECO:0000256" key="1">
    <source>
        <dbReference type="SAM" id="Phobius"/>
    </source>
</evidence>
<keyword evidence="1" id="KW-0812">Transmembrane</keyword>
<sequence>MSAVLLVASMIAFAGAVTIAAARFLSPGGTKGYALPGALLLVYAVLFGLWIVIP</sequence>
<keyword evidence="1" id="KW-0472">Membrane</keyword>